<dbReference type="AlphaFoldDB" id="A0A9P6Q8A0"/>
<keyword evidence="3" id="KW-1185">Reference proteome</keyword>
<comment type="caution">
    <text evidence="2">The sequence shown here is derived from an EMBL/GenBank/DDBJ whole genome shotgun (WGS) entry which is preliminary data.</text>
</comment>
<reference evidence="2" key="1">
    <citation type="journal article" date="2020" name="Fungal Divers.">
        <title>Resolving the Mortierellaceae phylogeny through synthesis of multi-gene phylogenetics and phylogenomics.</title>
        <authorList>
            <person name="Vandepol N."/>
            <person name="Liber J."/>
            <person name="Desiro A."/>
            <person name="Na H."/>
            <person name="Kennedy M."/>
            <person name="Barry K."/>
            <person name="Grigoriev I.V."/>
            <person name="Miller A.N."/>
            <person name="O'Donnell K."/>
            <person name="Stajich J.E."/>
            <person name="Bonito G."/>
        </authorList>
    </citation>
    <scope>NUCLEOTIDE SEQUENCE</scope>
    <source>
        <strain evidence="2">KOD948</strain>
    </source>
</reference>
<accession>A0A9P6Q8A0</accession>
<gene>
    <name evidence="2" type="ORF">BG011_009657</name>
</gene>
<feature type="region of interest" description="Disordered" evidence="1">
    <location>
        <begin position="166"/>
        <end position="200"/>
    </location>
</feature>
<dbReference type="Proteomes" id="UP000726737">
    <property type="component" value="Unassembled WGS sequence"/>
</dbReference>
<dbReference type="OrthoDB" id="2446749at2759"/>
<name>A0A9P6Q8A0_9FUNG</name>
<dbReference type="EMBL" id="JAAAJA010000088">
    <property type="protein sequence ID" value="KAG0262826.1"/>
    <property type="molecule type" value="Genomic_DNA"/>
</dbReference>
<proteinExistence type="predicted"/>
<protein>
    <submittedName>
        <fullName evidence="2">Uncharacterized protein</fullName>
    </submittedName>
</protein>
<evidence type="ECO:0000313" key="3">
    <source>
        <dbReference type="Proteomes" id="UP000726737"/>
    </source>
</evidence>
<evidence type="ECO:0000313" key="2">
    <source>
        <dbReference type="EMBL" id="KAG0262826.1"/>
    </source>
</evidence>
<organism evidence="2 3">
    <name type="scientific">Mortierella polycephala</name>
    <dbReference type="NCBI Taxonomy" id="41804"/>
    <lineage>
        <taxon>Eukaryota</taxon>
        <taxon>Fungi</taxon>
        <taxon>Fungi incertae sedis</taxon>
        <taxon>Mucoromycota</taxon>
        <taxon>Mortierellomycotina</taxon>
        <taxon>Mortierellomycetes</taxon>
        <taxon>Mortierellales</taxon>
        <taxon>Mortierellaceae</taxon>
        <taxon>Mortierella</taxon>
    </lineage>
</organism>
<evidence type="ECO:0000256" key="1">
    <source>
        <dbReference type="SAM" id="MobiDB-lite"/>
    </source>
</evidence>
<sequence>MATNAYLNWACDKEHKKEHVSFSNFVKTFDIIDMESANRAHLSLNSSHRIRENRRKRLYEAYKEFRERNEVIFLGTACFEIDIDVETAQLLHRAAAVQVALTEMKHIGTLPEKCEDEIIQIGYQASAYLQNTLKSTTPLMADVVESLVERFVEGCNEMGLLESDRERTRADGKVKSLAVTTEDGDQAEFKRKEGNSGSLA</sequence>